<protein>
    <submittedName>
        <fullName evidence="1">Uncharacterized protein</fullName>
    </submittedName>
</protein>
<sequence length="89" mass="10290">MTRSSFSLIASRSASVSSNCNSSISFWRFKSMSWLRHAITSLGNGRPSIPFFCTIRPVGRSKMRFNHFIQITLNMIFIPHNNCQFSRRE</sequence>
<name>A0AAN5PKA8_LEGPN</name>
<dbReference type="AlphaFoldDB" id="A0AAN5PKA8"/>
<comment type="caution">
    <text evidence="1">The sequence shown here is derived from an EMBL/GenBank/DDBJ whole genome shotgun (WGS) entry which is preliminary data.</text>
</comment>
<proteinExistence type="predicted"/>
<gene>
    <name evidence="1" type="ORF">JBJ86_14645</name>
</gene>
<reference evidence="1" key="2">
    <citation type="submission" date="2019-10" db="EMBL/GenBank/DDBJ databases">
        <authorList>
            <consortium name="NCBI Pathogen Detection Project"/>
        </authorList>
    </citation>
    <scope>NUCLEOTIDE SEQUENCE</scope>
    <source>
        <strain evidence="1">AZ00058701</strain>
    </source>
</reference>
<evidence type="ECO:0000313" key="1">
    <source>
        <dbReference type="EMBL" id="HAU1881478.1"/>
    </source>
</evidence>
<evidence type="ECO:0000313" key="2">
    <source>
        <dbReference type="Proteomes" id="UP000866496"/>
    </source>
</evidence>
<dbReference type="Proteomes" id="UP000866496">
    <property type="component" value="Unassembled WGS sequence"/>
</dbReference>
<accession>A0AAN5PKA8</accession>
<dbReference type="EMBL" id="DACWHX010000024">
    <property type="protein sequence ID" value="HAU1881478.1"/>
    <property type="molecule type" value="Genomic_DNA"/>
</dbReference>
<reference evidence="1" key="1">
    <citation type="journal article" date="2018" name="Genome Biol.">
        <title>SKESA: strategic k-mer extension for scrupulous assemblies.</title>
        <authorList>
            <person name="Souvorov A."/>
            <person name="Agarwala R."/>
            <person name="Lipman D.J."/>
        </authorList>
    </citation>
    <scope>NUCLEOTIDE SEQUENCE</scope>
    <source>
        <strain evidence="1">AZ00058701</strain>
    </source>
</reference>
<organism evidence="1 2">
    <name type="scientific">Legionella pneumophila</name>
    <dbReference type="NCBI Taxonomy" id="446"/>
    <lineage>
        <taxon>Bacteria</taxon>
        <taxon>Pseudomonadati</taxon>
        <taxon>Pseudomonadota</taxon>
        <taxon>Gammaproteobacteria</taxon>
        <taxon>Legionellales</taxon>
        <taxon>Legionellaceae</taxon>
        <taxon>Legionella</taxon>
    </lineage>
</organism>